<dbReference type="STRING" id="15368.A0A0Q3HM36"/>
<dbReference type="GeneID" id="104585056"/>
<feature type="compositionally biased region" description="Low complexity" evidence="6">
    <location>
        <begin position="285"/>
        <end position="299"/>
    </location>
</feature>
<feature type="compositionally biased region" description="Low complexity" evidence="6">
    <location>
        <begin position="246"/>
        <end position="260"/>
    </location>
</feature>
<dbReference type="EMBL" id="CM000883">
    <property type="protein sequence ID" value="KQJ89267.1"/>
    <property type="molecule type" value="Genomic_DNA"/>
</dbReference>
<dbReference type="Gramene" id="KQJ89267">
    <property type="protein sequence ID" value="KQJ89267"/>
    <property type="gene ID" value="BRADI_4g24550v3"/>
</dbReference>
<organism evidence="8">
    <name type="scientific">Brachypodium distachyon</name>
    <name type="common">Purple false brome</name>
    <name type="synonym">Trachynia distachya</name>
    <dbReference type="NCBI Taxonomy" id="15368"/>
    <lineage>
        <taxon>Eukaryota</taxon>
        <taxon>Viridiplantae</taxon>
        <taxon>Streptophyta</taxon>
        <taxon>Embryophyta</taxon>
        <taxon>Tracheophyta</taxon>
        <taxon>Spermatophyta</taxon>
        <taxon>Magnoliopsida</taxon>
        <taxon>Liliopsida</taxon>
        <taxon>Poales</taxon>
        <taxon>Poaceae</taxon>
        <taxon>BOP clade</taxon>
        <taxon>Pooideae</taxon>
        <taxon>Stipodae</taxon>
        <taxon>Brachypodieae</taxon>
        <taxon>Brachypodium</taxon>
    </lineage>
</organism>
<protein>
    <recommendedName>
        <fullName evidence="7">TCP domain-containing protein</fullName>
    </recommendedName>
</protein>
<dbReference type="KEGG" id="bdi:104585056"/>
<reference evidence="8" key="2">
    <citation type="submission" date="2017-06" db="EMBL/GenBank/DDBJ databases">
        <title>WGS assembly of Brachypodium distachyon.</title>
        <authorList>
            <consortium name="The International Brachypodium Initiative"/>
            <person name="Lucas S."/>
            <person name="Harmon-Smith M."/>
            <person name="Lail K."/>
            <person name="Tice H."/>
            <person name="Grimwood J."/>
            <person name="Bruce D."/>
            <person name="Barry K."/>
            <person name="Shu S."/>
            <person name="Lindquist E."/>
            <person name="Wang M."/>
            <person name="Pitluck S."/>
            <person name="Vogel J.P."/>
            <person name="Garvin D.F."/>
            <person name="Mockler T.C."/>
            <person name="Schmutz J."/>
            <person name="Rokhsar D."/>
            <person name="Bevan M.W."/>
        </authorList>
    </citation>
    <scope>NUCLEOTIDE SEQUENCE</scope>
    <source>
        <strain evidence="8">Bd21</strain>
    </source>
</reference>
<sequence length="309" mass="32216">MEQGAAPPSSTSNPHPHPQHHHQFYYVPPPPPPSLAMTAPAAAGGQPSSSSTALAVPEAGKKAVVAAAAKRPPSRDRHTKVDGRGRRIRMPAMCAARVFQLTRELGHKTDGETVEWLLKQAEPAILDATGSGTVPANFSSIAASLRPSNHSSMAPMLGSFPAHGHGPQQQELQDPAMRKRNYMEEEGGIFKVEGVHEKKPRMEMGQQMAMAPMSAPGAITGPMSSAWAGGAFWMQPMYGGAGSGGSSSSNAAPRQFMASRSGGGAMAGDTSLGMFNHSYSGRSTGGEQQNQNQQGRPGSSNGGGGARQQ</sequence>
<feature type="region of interest" description="Disordered" evidence="6">
    <location>
        <begin position="240"/>
        <end position="309"/>
    </location>
</feature>
<evidence type="ECO:0000256" key="4">
    <source>
        <dbReference type="ARBA" id="ARBA00023163"/>
    </source>
</evidence>
<evidence type="ECO:0000256" key="5">
    <source>
        <dbReference type="ARBA" id="ARBA00023242"/>
    </source>
</evidence>
<dbReference type="AlphaFoldDB" id="A0A0Q3HM36"/>
<dbReference type="OrthoDB" id="1911901at2759"/>
<reference evidence="8 9" key="1">
    <citation type="journal article" date="2010" name="Nature">
        <title>Genome sequencing and analysis of the model grass Brachypodium distachyon.</title>
        <authorList>
            <consortium name="International Brachypodium Initiative"/>
        </authorList>
    </citation>
    <scope>NUCLEOTIDE SEQUENCE [LARGE SCALE GENOMIC DNA]</scope>
    <source>
        <strain evidence="8 9">Bd21</strain>
    </source>
</reference>
<feature type="domain" description="TCP" evidence="7">
    <location>
        <begin position="74"/>
        <end position="128"/>
    </location>
</feature>
<feature type="compositionally biased region" description="Basic and acidic residues" evidence="6">
    <location>
        <begin position="73"/>
        <end position="84"/>
    </location>
</feature>
<keyword evidence="3" id="KW-0238">DNA-binding</keyword>
<dbReference type="RefSeq" id="XP_010239285.1">
    <property type="nucleotide sequence ID" value="XM_010240983.3"/>
</dbReference>
<dbReference type="PANTHER" id="PTHR31072:SF91">
    <property type="entry name" value="TRANSCRIPTION FACTOR TCP6"/>
    <property type="match status" value="1"/>
</dbReference>
<dbReference type="GO" id="GO:0005634">
    <property type="term" value="C:nucleus"/>
    <property type="evidence" value="ECO:0000318"/>
    <property type="project" value="GO_Central"/>
</dbReference>
<gene>
    <name evidence="9" type="primary">LOC104585056</name>
    <name evidence="8" type="ORF">BRADI_4g24550v3</name>
</gene>
<keyword evidence="4" id="KW-0804">Transcription</keyword>
<dbReference type="EnsemblPlants" id="KQJ89267">
    <property type="protein sequence ID" value="KQJ89267"/>
    <property type="gene ID" value="BRADI_4g24550v3"/>
</dbReference>
<dbReference type="GO" id="GO:0043565">
    <property type="term" value="F:sequence-specific DNA binding"/>
    <property type="evidence" value="ECO:0000318"/>
    <property type="project" value="GO_Central"/>
</dbReference>
<evidence type="ECO:0000256" key="3">
    <source>
        <dbReference type="ARBA" id="ARBA00023125"/>
    </source>
</evidence>
<dbReference type="PROSITE" id="PS51369">
    <property type="entry name" value="TCP"/>
    <property type="match status" value="1"/>
</dbReference>
<evidence type="ECO:0000313" key="8">
    <source>
        <dbReference type="EMBL" id="KQJ89267.1"/>
    </source>
</evidence>
<dbReference type="GO" id="GO:0003700">
    <property type="term" value="F:DNA-binding transcription factor activity"/>
    <property type="evidence" value="ECO:0000318"/>
    <property type="project" value="GO_Central"/>
</dbReference>
<dbReference type="InterPro" id="IPR017887">
    <property type="entry name" value="TF_TCP_subgr"/>
</dbReference>
<keyword evidence="2" id="KW-0805">Transcription regulation</keyword>
<accession>A0A0Q3HM36</accession>
<comment type="subcellular location">
    <subcellularLocation>
        <location evidence="1">Nucleus</location>
    </subcellularLocation>
</comment>
<feature type="compositionally biased region" description="Low complexity" evidence="6">
    <location>
        <begin position="35"/>
        <end position="71"/>
    </location>
</feature>
<feature type="compositionally biased region" description="Low complexity" evidence="6">
    <location>
        <begin position="1"/>
        <end position="14"/>
    </location>
</feature>
<feature type="region of interest" description="Disordered" evidence="6">
    <location>
        <begin position="1"/>
        <end position="84"/>
    </location>
</feature>
<evidence type="ECO:0000256" key="1">
    <source>
        <dbReference type="ARBA" id="ARBA00004123"/>
    </source>
</evidence>
<reference evidence="9" key="3">
    <citation type="submission" date="2018-08" db="UniProtKB">
        <authorList>
            <consortium name="EnsemblPlants"/>
        </authorList>
    </citation>
    <scope>IDENTIFICATION</scope>
    <source>
        <strain evidence="9">cv. Bd21</strain>
    </source>
</reference>
<evidence type="ECO:0000256" key="6">
    <source>
        <dbReference type="SAM" id="MobiDB-lite"/>
    </source>
</evidence>
<evidence type="ECO:0000313" key="9">
    <source>
        <dbReference type="EnsemblPlants" id="KQJ89267"/>
    </source>
</evidence>
<dbReference type="PANTHER" id="PTHR31072">
    <property type="entry name" value="TRANSCRIPTION FACTOR TCP4-RELATED"/>
    <property type="match status" value="1"/>
</dbReference>
<dbReference type="Proteomes" id="UP000008810">
    <property type="component" value="Chromosome 4"/>
</dbReference>
<feature type="compositionally biased region" description="Gly residues" evidence="6">
    <location>
        <begin position="300"/>
        <end position="309"/>
    </location>
</feature>
<evidence type="ECO:0000313" key="10">
    <source>
        <dbReference type="Proteomes" id="UP000008810"/>
    </source>
</evidence>
<dbReference type="InterPro" id="IPR005333">
    <property type="entry name" value="Transcription_factor_TCP"/>
</dbReference>
<evidence type="ECO:0000259" key="7">
    <source>
        <dbReference type="PROSITE" id="PS51369"/>
    </source>
</evidence>
<evidence type="ECO:0000256" key="2">
    <source>
        <dbReference type="ARBA" id="ARBA00023015"/>
    </source>
</evidence>
<keyword evidence="5" id="KW-0539">Nucleus</keyword>
<proteinExistence type="predicted"/>
<dbReference type="ExpressionAtlas" id="A0A0Q3HM36">
    <property type="expression patterns" value="baseline"/>
</dbReference>
<dbReference type="Pfam" id="PF03634">
    <property type="entry name" value="TCP"/>
    <property type="match status" value="1"/>
</dbReference>
<keyword evidence="10" id="KW-1185">Reference proteome</keyword>
<name>A0A0Q3HM36_BRADI</name>